<organism evidence="2">
    <name type="scientific">marine sediment metagenome</name>
    <dbReference type="NCBI Taxonomy" id="412755"/>
    <lineage>
        <taxon>unclassified sequences</taxon>
        <taxon>metagenomes</taxon>
        <taxon>ecological metagenomes</taxon>
    </lineage>
</organism>
<sequence length="135" mass="14450">YSRSKPAIIEEDVEIGYATNIWRHTHIRYGATIGRDCNIGANVFIGKGVKIGDNCKIQNNVFIPAGVIIGDNVFIGPGVVFTNVPYPRADVKVSDYFKTYVEPDAVIGANSTILCGLAIGHRAIIAAGSVITKSV</sequence>
<dbReference type="PROSITE" id="PS00101">
    <property type="entry name" value="HEXAPEP_TRANSFERASES"/>
    <property type="match status" value="1"/>
</dbReference>
<dbReference type="InterPro" id="IPR050179">
    <property type="entry name" value="Trans_hexapeptide_repeat"/>
</dbReference>
<dbReference type="CDD" id="cd03358">
    <property type="entry name" value="LbH_WxcM_N_like"/>
    <property type="match status" value="1"/>
</dbReference>
<dbReference type="Pfam" id="PF14602">
    <property type="entry name" value="Hexapep_2"/>
    <property type="match status" value="2"/>
</dbReference>
<evidence type="ECO:0000313" key="2">
    <source>
        <dbReference type="EMBL" id="GAH15608.1"/>
    </source>
</evidence>
<evidence type="ECO:0008006" key="3">
    <source>
        <dbReference type="Google" id="ProtNLM"/>
    </source>
</evidence>
<dbReference type="GO" id="GO:0016740">
    <property type="term" value="F:transferase activity"/>
    <property type="evidence" value="ECO:0007669"/>
    <property type="project" value="UniProtKB-KW"/>
</dbReference>
<dbReference type="SUPFAM" id="SSF51161">
    <property type="entry name" value="Trimeric LpxA-like enzymes"/>
    <property type="match status" value="1"/>
</dbReference>
<accession>X1F498</accession>
<reference evidence="2" key="1">
    <citation type="journal article" date="2014" name="Front. Microbiol.">
        <title>High frequency of phylogenetically diverse reductive dehalogenase-homologous genes in deep subseafloor sedimentary metagenomes.</title>
        <authorList>
            <person name="Kawai M."/>
            <person name="Futagami T."/>
            <person name="Toyoda A."/>
            <person name="Takaki Y."/>
            <person name="Nishi S."/>
            <person name="Hori S."/>
            <person name="Arai W."/>
            <person name="Tsubouchi T."/>
            <person name="Morono Y."/>
            <person name="Uchiyama I."/>
            <person name="Ito T."/>
            <person name="Fujiyama A."/>
            <person name="Inagaki F."/>
            <person name="Takami H."/>
        </authorList>
    </citation>
    <scope>NUCLEOTIDE SEQUENCE</scope>
    <source>
        <strain evidence="2">Expedition CK06-06</strain>
    </source>
</reference>
<dbReference type="PANTHER" id="PTHR43300">
    <property type="entry name" value="ACETYLTRANSFERASE"/>
    <property type="match status" value="1"/>
</dbReference>
<dbReference type="InterPro" id="IPR011004">
    <property type="entry name" value="Trimer_LpxA-like_sf"/>
</dbReference>
<dbReference type="AlphaFoldDB" id="X1F498"/>
<keyword evidence="1" id="KW-0808">Transferase</keyword>
<dbReference type="PANTHER" id="PTHR43300:SF4">
    <property type="entry name" value="ACYL-[ACYL-CARRIER-PROTEIN]--UDP-N-ACETYLGLUCOSAMINE O-ACYLTRANSFERASE"/>
    <property type="match status" value="1"/>
</dbReference>
<proteinExistence type="predicted"/>
<dbReference type="Pfam" id="PF00132">
    <property type="entry name" value="Hexapep"/>
    <property type="match status" value="1"/>
</dbReference>
<dbReference type="InterPro" id="IPR018357">
    <property type="entry name" value="Hexapep_transf_CS"/>
</dbReference>
<comment type="caution">
    <text evidence="2">The sequence shown here is derived from an EMBL/GenBank/DDBJ whole genome shotgun (WGS) entry which is preliminary data.</text>
</comment>
<gene>
    <name evidence="2" type="ORF">S01H4_63558</name>
</gene>
<feature type="non-terminal residue" evidence="2">
    <location>
        <position position="1"/>
    </location>
</feature>
<dbReference type="Gene3D" id="2.160.10.10">
    <property type="entry name" value="Hexapeptide repeat proteins"/>
    <property type="match status" value="1"/>
</dbReference>
<dbReference type="InterPro" id="IPR001451">
    <property type="entry name" value="Hexapep"/>
</dbReference>
<name>X1F498_9ZZZZ</name>
<evidence type="ECO:0000256" key="1">
    <source>
        <dbReference type="ARBA" id="ARBA00022679"/>
    </source>
</evidence>
<feature type="non-terminal residue" evidence="2">
    <location>
        <position position="135"/>
    </location>
</feature>
<protein>
    <recommendedName>
        <fullName evidence="3">N-acetyltransferase</fullName>
    </recommendedName>
</protein>
<dbReference type="EMBL" id="BART01038258">
    <property type="protein sequence ID" value="GAH15608.1"/>
    <property type="molecule type" value="Genomic_DNA"/>
</dbReference>